<sequence>MARLGAGGEFSESVISASSLRLRWVNTRKPLSSKFERI</sequence>
<keyword evidence="2" id="KW-1185">Reference proteome</keyword>
<evidence type="ECO:0000313" key="2">
    <source>
        <dbReference type="Proteomes" id="UP000003835"/>
    </source>
</evidence>
<dbReference type="AlphaFoldDB" id="B4VKP5"/>
<reference evidence="1 2" key="1">
    <citation type="submission" date="2008-07" db="EMBL/GenBank/DDBJ databases">
        <authorList>
            <person name="Tandeau de Marsac N."/>
            <person name="Ferriera S."/>
            <person name="Johnson J."/>
            <person name="Kravitz S."/>
            <person name="Beeson K."/>
            <person name="Sutton G."/>
            <person name="Rogers Y.-H."/>
            <person name="Friedman R."/>
            <person name="Frazier M."/>
            <person name="Venter J.C."/>
        </authorList>
    </citation>
    <scope>NUCLEOTIDE SEQUENCE [LARGE SCALE GENOMIC DNA]</scope>
    <source>
        <strain evidence="1 2">PCC 7420</strain>
    </source>
</reference>
<dbReference type="HOGENOM" id="CLU_3326814_0_0_3"/>
<proteinExistence type="predicted"/>
<dbReference type="EMBL" id="DS989844">
    <property type="protein sequence ID" value="EDX77129.1"/>
    <property type="molecule type" value="Genomic_DNA"/>
</dbReference>
<accession>B4VKP5</accession>
<dbReference type="STRING" id="118168.MC7420_266"/>
<organism evidence="1 2">
    <name type="scientific">Coleofasciculus chthonoplastes PCC 7420</name>
    <dbReference type="NCBI Taxonomy" id="118168"/>
    <lineage>
        <taxon>Bacteria</taxon>
        <taxon>Bacillati</taxon>
        <taxon>Cyanobacteriota</taxon>
        <taxon>Cyanophyceae</taxon>
        <taxon>Coleofasciculales</taxon>
        <taxon>Coleofasciculaceae</taxon>
        <taxon>Coleofasciculus</taxon>
    </lineage>
</organism>
<dbReference type="Proteomes" id="UP000003835">
    <property type="component" value="Unassembled WGS sequence"/>
</dbReference>
<gene>
    <name evidence="1" type="ORF">MC7420_266</name>
</gene>
<evidence type="ECO:0000313" key="1">
    <source>
        <dbReference type="EMBL" id="EDX77129.1"/>
    </source>
</evidence>
<name>B4VKP5_9CYAN</name>
<protein>
    <submittedName>
        <fullName evidence="1">Uncharacterized protein</fullName>
    </submittedName>
</protein>